<evidence type="ECO:0000259" key="8">
    <source>
        <dbReference type="SMART" id="SM00382"/>
    </source>
</evidence>
<evidence type="ECO:0000313" key="10">
    <source>
        <dbReference type="Proteomes" id="UP001379533"/>
    </source>
</evidence>
<keyword evidence="10" id="KW-1185">Reference proteome</keyword>
<feature type="domain" description="AAA+ ATPase" evidence="8">
    <location>
        <begin position="37"/>
        <end position="250"/>
    </location>
</feature>
<keyword evidence="5" id="KW-0408">Iron</keyword>
<dbReference type="EMBL" id="CP089982">
    <property type="protein sequence ID" value="WXA99903.1"/>
    <property type="molecule type" value="Genomic_DNA"/>
</dbReference>
<dbReference type="Pfam" id="PF13476">
    <property type="entry name" value="AAA_23"/>
    <property type="match status" value="1"/>
</dbReference>
<sequence length="264" mass="29898">MTSLLRLSRKGTVPQDSAHRFPFGVPAIRTLTTLDLSAAVTFFVGENGSGKSTLLEAMACVTELPSLGSDDLGSDDTLAPQRELARDLRLAWNRRSRRGFFLRAEDFFGYLRRQARNDARIRREELEREGLFTDDDVDASITRHVDERFAARHVSRYDARSHGESFIELFEEKVQSGGLYLLDEPEAPLSPKRQLELLRIIRRATKADAQFIIATHSPILLACPGARIFSFDDPPIRAIAYDALEHVRVTRDFLHDPAKYLDDP</sequence>
<evidence type="ECO:0000256" key="5">
    <source>
        <dbReference type="ARBA" id="ARBA00023004"/>
    </source>
</evidence>
<evidence type="ECO:0000256" key="3">
    <source>
        <dbReference type="ARBA" id="ARBA00022475"/>
    </source>
</evidence>
<evidence type="ECO:0000256" key="7">
    <source>
        <dbReference type="ARBA" id="ARBA00023136"/>
    </source>
</evidence>
<organism evidence="9 10">
    <name type="scientific">Pendulispora brunnea</name>
    <dbReference type="NCBI Taxonomy" id="2905690"/>
    <lineage>
        <taxon>Bacteria</taxon>
        <taxon>Pseudomonadati</taxon>
        <taxon>Myxococcota</taxon>
        <taxon>Myxococcia</taxon>
        <taxon>Myxococcales</taxon>
        <taxon>Sorangiineae</taxon>
        <taxon>Pendulisporaceae</taxon>
        <taxon>Pendulispora</taxon>
    </lineage>
</organism>
<keyword evidence="6" id="KW-0406">Ion transport</keyword>
<evidence type="ECO:0000256" key="4">
    <source>
        <dbReference type="ARBA" id="ARBA00022496"/>
    </source>
</evidence>
<dbReference type="Gene3D" id="3.40.50.300">
    <property type="entry name" value="P-loop containing nucleotide triphosphate hydrolases"/>
    <property type="match status" value="2"/>
</dbReference>
<dbReference type="SMART" id="SM00382">
    <property type="entry name" value="AAA"/>
    <property type="match status" value="1"/>
</dbReference>
<dbReference type="InterPro" id="IPR038729">
    <property type="entry name" value="Rad50/SbcC_AAA"/>
</dbReference>
<comment type="subcellular location">
    <subcellularLocation>
        <location evidence="1">Cell membrane</location>
        <topology evidence="1">Peripheral membrane protein</topology>
    </subcellularLocation>
</comment>
<reference evidence="9 10" key="1">
    <citation type="submission" date="2021-12" db="EMBL/GenBank/DDBJ databases">
        <title>Discovery of the Pendulisporaceae a myxobacterial family with distinct sporulation behavior and unique specialized metabolism.</title>
        <authorList>
            <person name="Garcia R."/>
            <person name="Popoff A."/>
            <person name="Bader C.D."/>
            <person name="Loehr J."/>
            <person name="Walesch S."/>
            <person name="Walt C."/>
            <person name="Boldt J."/>
            <person name="Bunk B."/>
            <person name="Haeckl F.J.F.P.J."/>
            <person name="Gunesch A.P."/>
            <person name="Birkelbach J."/>
            <person name="Nuebel U."/>
            <person name="Pietschmann T."/>
            <person name="Bach T."/>
            <person name="Mueller R."/>
        </authorList>
    </citation>
    <scope>NUCLEOTIDE SEQUENCE [LARGE SCALE GENOMIC DNA]</scope>
    <source>
        <strain evidence="9 10">MSr12523</strain>
    </source>
</reference>
<protein>
    <submittedName>
        <fullName evidence="9">AAA family ATPase</fullName>
    </submittedName>
</protein>
<keyword evidence="3" id="KW-1003">Cell membrane</keyword>
<dbReference type="PANTHER" id="PTHR42771:SF2">
    <property type="entry name" value="IRON(3+)-HYDROXAMATE IMPORT ATP-BINDING PROTEIN FHUC"/>
    <property type="match status" value="1"/>
</dbReference>
<dbReference type="RefSeq" id="WP_394850545.1">
    <property type="nucleotide sequence ID" value="NZ_CP089982.1"/>
</dbReference>
<keyword evidence="2" id="KW-0813">Transport</keyword>
<keyword evidence="7" id="KW-0472">Membrane</keyword>
<dbReference type="Pfam" id="PF13304">
    <property type="entry name" value="AAA_21"/>
    <property type="match status" value="1"/>
</dbReference>
<dbReference type="SUPFAM" id="SSF52540">
    <property type="entry name" value="P-loop containing nucleoside triphosphate hydrolases"/>
    <property type="match status" value="1"/>
</dbReference>
<dbReference type="InterPro" id="IPR003593">
    <property type="entry name" value="AAA+_ATPase"/>
</dbReference>
<evidence type="ECO:0000256" key="6">
    <source>
        <dbReference type="ARBA" id="ARBA00023065"/>
    </source>
</evidence>
<gene>
    <name evidence="9" type="ORF">LZC95_24195</name>
</gene>
<keyword evidence="4" id="KW-0410">Iron transport</keyword>
<dbReference type="Proteomes" id="UP001379533">
    <property type="component" value="Chromosome"/>
</dbReference>
<dbReference type="PANTHER" id="PTHR42771">
    <property type="entry name" value="IRON(3+)-HYDROXAMATE IMPORT ATP-BINDING PROTEIN FHUC"/>
    <property type="match status" value="1"/>
</dbReference>
<dbReference type="InterPro" id="IPR051535">
    <property type="entry name" value="Siderophore_ABC-ATPase"/>
</dbReference>
<dbReference type="InterPro" id="IPR027417">
    <property type="entry name" value="P-loop_NTPase"/>
</dbReference>
<evidence type="ECO:0000256" key="1">
    <source>
        <dbReference type="ARBA" id="ARBA00004202"/>
    </source>
</evidence>
<evidence type="ECO:0000313" key="9">
    <source>
        <dbReference type="EMBL" id="WXA99903.1"/>
    </source>
</evidence>
<name>A0ABZ2KMJ8_9BACT</name>
<evidence type="ECO:0000256" key="2">
    <source>
        <dbReference type="ARBA" id="ARBA00022448"/>
    </source>
</evidence>
<dbReference type="InterPro" id="IPR003959">
    <property type="entry name" value="ATPase_AAA_core"/>
</dbReference>
<proteinExistence type="predicted"/>
<accession>A0ABZ2KMJ8</accession>